<reference evidence="10" key="1">
    <citation type="journal article" date="2023" name="Mol. Phylogenet. Evol.">
        <title>Genome-scale phylogeny and comparative genomics of the fungal order Sordariales.</title>
        <authorList>
            <person name="Hensen N."/>
            <person name="Bonometti L."/>
            <person name="Westerberg I."/>
            <person name="Brannstrom I.O."/>
            <person name="Guillou S."/>
            <person name="Cros-Aarteil S."/>
            <person name="Calhoun S."/>
            <person name="Haridas S."/>
            <person name="Kuo A."/>
            <person name="Mondo S."/>
            <person name="Pangilinan J."/>
            <person name="Riley R."/>
            <person name="LaButti K."/>
            <person name="Andreopoulos B."/>
            <person name="Lipzen A."/>
            <person name="Chen C."/>
            <person name="Yan M."/>
            <person name="Daum C."/>
            <person name="Ng V."/>
            <person name="Clum A."/>
            <person name="Steindorff A."/>
            <person name="Ohm R.A."/>
            <person name="Martin F."/>
            <person name="Silar P."/>
            <person name="Natvig D.O."/>
            <person name="Lalanne C."/>
            <person name="Gautier V."/>
            <person name="Ament-Velasquez S.L."/>
            <person name="Kruys A."/>
            <person name="Hutchinson M.I."/>
            <person name="Powell A.J."/>
            <person name="Barry K."/>
            <person name="Miller A.N."/>
            <person name="Grigoriev I.V."/>
            <person name="Debuchy R."/>
            <person name="Gladieux P."/>
            <person name="Hiltunen Thoren M."/>
            <person name="Johannesson H."/>
        </authorList>
    </citation>
    <scope>NUCLEOTIDE SEQUENCE</scope>
    <source>
        <strain evidence="10">CBS 118394</strain>
    </source>
</reference>
<dbReference type="Proteomes" id="UP001283341">
    <property type="component" value="Unassembled WGS sequence"/>
</dbReference>
<feature type="region of interest" description="Disordered" evidence="7">
    <location>
        <begin position="1053"/>
        <end position="1137"/>
    </location>
</feature>
<dbReference type="InterPro" id="IPR013783">
    <property type="entry name" value="Ig-like_fold"/>
</dbReference>
<keyword evidence="2" id="KW-0812">Transmembrane</keyword>
<keyword evidence="5" id="KW-0472">Membrane</keyword>
<dbReference type="PANTHER" id="PTHR24269">
    <property type="entry name" value="KREMEN PROTEIN"/>
    <property type="match status" value="1"/>
</dbReference>
<keyword evidence="6" id="KW-0325">Glycoprotein</keyword>
<evidence type="ECO:0000256" key="2">
    <source>
        <dbReference type="ARBA" id="ARBA00022692"/>
    </source>
</evidence>
<evidence type="ECO:0000256" key="5">
    <source>
        <dbReference type="ARBA" id="ARBA00023136"/>
    </source>
</evidence>
<dbReference type="EMBL" id="JAUEDM010000001">
    <property type="protein sequence ID" value="KAK3330104.1"/>
    <property type="molecule type" value="Genomic_DNA"/>
</dbReference>
<dbReference type="PROSITE" id="PS51212">
    <property type="entry name" value="WSC"/>
    <property type="match status" value="3"/>
</dbReference>
<evidence type="ECO:0000313" key="11">
    <source>
        <dbReference type="Proteomes" id="UP001283341"/>
    </source>
</evidence>
<keyword evidence="11" id="KW-1185">Reference proteome</keyword>
<keyword evidence="3 8" id="KW-0732">Signal</keyword>
<dbReference type="PANTHER" id="PTHR24269:SF16">
    <property type="entry name" value="PROTEIN SLG1"/>
    <property type="match status" value="1"/>
</dbReference>
<feature type="domain" description="WSC" evidence="9">
    <location>
        <begin position="939"/>
        <end position="1037"/>
    </location>
</feature>
<proteinExistence type="predicted"/>
<accession>A0AAE0IS21</accession>
<evidence type="ECO:0000256" key="7">
    <source>
        <dbReference type="SAM" id="MobiDB-lite"/>
    </source>
</evidence>
<reference evidence="10" key="2">
    <citation type="submission" date="2023-06" db="EMBL/GenBank/DDBJ databases">
        <authorList>
            <consortium name="Lawrence Berkeley National Laboratory"/>
            <person name="Haridas S."/>
            <person name="Hensen N."/>
            <person name="Bonometti L."/>
            <person name="Westerberg I."/>
            <person name="Brannstrom I.O."/>
            <person name="Guillou S."/>
            <person name="Cros-Aarteil S."/>
            <person name="Calhoun S."/>
            <person name="Kuo A."/>
            <person name="Mondo S."/>
            <person name="Pangilinan J."/>
            <person name="Riley R."/>
            <person name="Labutti K."/>
            <person name="Andreopoulos B."/>
            <person name="Lipzen A."/>
            <person name="Chen C."/>
            <person name="Yanf M."/>
            <person name="Daum C."/>
            <person name="Ng V."/>
            <person name="Clum A."/>
            <person name="Steindorff A."/>
            <person name="Ohm R."/>
            <person name="Martin F."/>
            <person name="Silar P."/>
            <person name="Natvig D."/>
            <person name="Lalanne C."/>
            <person name="Gautier V."/>
            <person name="Ament-Velasquez S.L."/>
            <person name="Kruys A."/>
            <person name="Hutchinson M.I."/>
            <person name="Powell A.J."/>
            <person name="Barry K."/>
            <person name="Miller A.N."/>
            <person name="Grigoriev I.V."/>
            <person name="Debuchy R."/>
            <person name="Gladieux P."/>
            <person name="Thoren M.H."/>
            <person name="Johannesson H."/>
        </authorList>
    </citation>
    <scope>NUCLEOTIDE SEQUENCE</scope>
    <source>
        <strain evidence="10">CBS 118394</strain>
    </source>
</reference>
<dbReference type="InterPro" id="IPR002889">
    <property type="entry name" value="WSC_carb-bd"/>
</dbReference>
<keyword evidence="4" id="KW-1133">Transmembrane helix</keyword>
<dbReference type="SMART" id="SM00321">
    <property type="entry name" value="WSC"/>
    <property type="match status" value="3"/>
</dbReference>
<feature type="region of interest" description="Disordered" evidence="7">
    <location>
        <begin position="1355"/>
        <end position="1446"/>
    </location>
</feature>
<evidence type="ECO:0000256" key="8">
    <source>
        <dbReference type="SAM" id="SignalP"/>
    </source>
</evidence>
<organism evidence="10 11">
    <name type="scientific">Apodospora peruviana</name>
    <dbReference type="NCBI Taxonomy" id="516989"/>
    <lineage>
        <taxon>Eukaryota</taxon>
        <taxon>Fungi</taxon>
        <taxon>Dikarya</taxon>
        <taxon>Ascomycota</taxon>
        <taxon>Pezizomycotina</taxon>
        <taxon>Sordariomycetes</taxon>
        <taxon>Sordariomycetidae</taxon>
        <taxon>Sordariales</taxon>
        <taxon>Lasiosphaeriaceae</taxon>
        <taxon>Apodospora</taxon>
    </lineage>
</organism>
<feature type="compositionally biased region" description="Low complexity" evidence="7">
    <location>
        <begin position="1056"/>
        <end position="1132"/>
    </location>
</feature>
<comment type="caution">
    <text evidence="10">The sequence shown here is derived from an EMBL/GenBank/DDBJ whole genome shotgun (WGS) entry which is preliminary data.</text>
</comment>
<evidence type="ECO:0000259" key="9">
    <source>
        <dbReference type="PROSITE" id="PS51212"/>
    </source>
</evidence>
<evidence type="ECO:0000313" key="10">
    <source>
        <dbReference type="EMBL" id="KAK3330104.1"/>
    </source>
</evidence>
<feature type="signal peptide" evidence="8">
    <location>
        <begin position="1"/>
        <end position="23"/>
    </location>
</feature>
<feature type="chain" id="PRO_5042245331" evidence="8">
    <location>
        <begin position="24"/>
        <end position="1591"/>
    </location>
</feature>
<evidence type="ECO:0000256" key="3">
    <source>
        <dbReference type="ARBA" id="ARBA00022729"/>
    </source>
</evidence>
<dbReference type="Pfam" id="PF01822">
    <property type="entry name" value="WSC"/>
    <property type="match status" value="3"/>
</dbReference>
<name>A0AAE0IS21_9PEZI</name>
<evidence type="ECO:0000256" key="4">
    <source>
        <dbReference type="ARBA" id="ARBA00022989"/>
    </source>
</evidence>
<feature type="compositionally biased region" description="Low complexity" evidence="7">
    <location>
        <begin position="1356"/>
        <end position="1441"/>
    </location>
</feature>
<evidence type="ECO:0000256" key="1">
    <source>
        <dbReference type="ARBA" id="ARBA00004167"/>
    </source>
</evidence>
<feature type="compositionally biased region" description="Polar residues" evidence="7">
    <location>
        <begin position="24"/>
        <end position="38"/>
    </location>
</feature>
<feature type="domain" description="WSC" evidence="9">
    <location>
        <begin position="1145"/>
        <end position="1237"/>
    </location>
</feature>
<comment type="subcellular location">
    <subcellularLocation>
        <location evidence="1">Membrane</location>
        <topology evidence="1">Single-pass membrane protein</topology>
    </subcellularLocation>
</comment>
<gene>
    <name evidence="10" type="ORF">B0H66DRAFT_45928</name>
</gene>
<sequence>MKGRITRLLAAVLWPGALVSSYASTDSTQDADPSQSGYLPNHNMDPNVVGSPSFGILWQQTMPNDKETWFAKPLTYTLNGGTEMVITASNLNNVRIHDAKTGNLIASRQLMPPFLQSDIGCADIPNYIGVTGTPVIDPATDIVYMFAKGYRGGAAGGGVAKGIYQMYALKLPTLADAPGFPVLMDGNRADNDPTRYFVGGTVLQRPALATLNGAILVAFGGHCDLFNYTGFVAAVSKTPGDGVVGLFAMESSPGAPIPQQLDITKESGGKAGIWQSGMGIAVDGSRAFVVTGNGQGHANGNVPAGGRLPLSTLDECVVNLGVSAAGKFSLTDYFEPYDYVNMDAADQDLGSSGLCLLDKATFKAGTVNRIGVTVGKNSKVYIMNADNLGGFKQGPGGTDGVIQTITSSNSVFGGVGSYPLEGGYFYFTPVGDATYAYKFGTDSSGAPFFTLAGKTPWQSAGRVGVGQPTVTTNKGQAGSAILWIADVNTGLQAFKAVPDSNGLLQPINLPALPGINKFQRPAFGDGRLFVTAENKIFGLGSPVNLPLKCTDPVNFGTVETDSSGTTTVSCTANIAITKINGATTADPRFKVTNSSLPTGAVAAGATFSFPVTWDITEKSLAPIENTSYGKVIPGPEGTVLNILTTNGPGGYTNAVPISLSGTIVSKTPFLFISPGQVDFGGLVLGTDQSALGLTASATIQNVGNSPLTILGMAWSAGGQYTNVTFAGGKATFGQGFAATSFPTPGSKLADGQTLGIPLSFSATTAGSRSVTLTVWSDGGIDTLLLSASAGNAPIASIAVSTSEGGWDTSTPVKLDFGDVLGGKTVTRKIRICNSGGSVLTITKSKPPMSPQLTATDPYGELLEGQKIAVGDCAYGAVAVYAGTVQPNHPAQRISLVWVLNTDGRDALKPTQEFGVREIASTVSIVSRQVGPLLANGQARFQWVGCFRDNNGRNLATQINSNAQEATNTNGQCQKLCSDAGYSLAGTEYHQECWCSNDVKYPESYTTDAMNYCTFSCTGDETESCGGDGGYLSLYADTTKFDIQKFWNSIPGAPKPITSSSSTSVPTTTTTTTTTTSRSSTSTSTTTAVSTTSSIRSTTSSTTSTSSTRATTSATSTTSSSTSSAPATTSSTSHLNPSQPALVSGQWDYIGCFLDNVNGVRSLSVANTAADTMTLESCAAFCSKYNFFGVEWSRECYCGNTLATATLKAPELDCDFSCQGNVKQLCGAGSRLSVFSNRVNAAPPAQPSHVAQAGNYAWAGCYSEASAGRALSLAATASDDMTVEVCAKFCAEKGAQKMGVEYGRECYCGNGLGGGSTLQKPEDCSMLCKGDASGLSFCGNGGKLDLYTFAPPGAGPTTVSASPSSTRSSSSSTSTSRSSTTTTTTSSSRSTTSTTTTSSSRTSTSSTSTSRTSTSTSTPVTSSRSSSTATIATTSRSSTTTSGPPGPTATNGYYLIGCFADTSDGHALPGLVANDSMTPELCIAHANSVYSSAPQPTPAARLQYLAIEYHHECYGGKSLDFMGSAVTSLVGTNACQDYCFGSVRTFTTNGAAMTTTGTENMCGGAKQFNLYALSTPAALPTTGGKAVTVTAN</sequence>
<dbReference type="InterPro" id="IPR051836">
    <property type="entry name" value="Kremen_rcpt"/>
</dbReference>
<dbReference type="GO" id="GO:0005886">
    <property type="term" value="C:plasma membrane"/>
    <property type="evidence" value="ECO:0007669"/>
    <property type="project" value="TreeGrafter"/>
</dbReference>
<feature type="domain" description="WSC" evidence="9">
    <location>
        <begin position="1254"/>
        <end position="1349"/>
    </location>
</feature>
<dbReference type="Gene3D" id="2.60.40.10">
    <property type="entry name" value="Immunoglobulins"/>
    <property type="match status" value="1"/>
</dbReference>
<feature type="region of interest" description="Disordered" evidence="7">
    <location>
        <begin position="24"/>
        <end position="43"/>
    </location>
</feature>
<evidence type="ECO:0000256" key="6">
    <source>
        <dbReference type="ARBA" id="ARBA00023180"/>
    </source>
</evidence>
<protein>
    <submittedName>
        <fullName evidence="10">WSC domain-containing protein</fullName>
    </submittedName>
</protein>